<dbReference type="InterPro" id="IPR001387">
    <property type="entry name" value="Cro/C1-type_HTH"/>
</dbReference>
<dbReference type="InterPro" id="IPR041413">
    <property type="entry name" value="MLTR_LBD"/>
</dbReference>
<dbReference type="RefSeq" id="WP_189055284.1">
    <property type="nucleotide sequence ID" value="NZ_BMMK01000004.1"/>
</dbReference>
<dbReference type="SMART" id="SM00530">
    <property type="entry name" value="HTH_XRE"/>
    <property type="match status" value="1"/>
</dbReference>
<dbReference type="Proteomes" id="UP000637578">
    <property type="component" value="Unassembled WGS sequence"/>
</dbReference>
<name>A0A8J3C6Y4_9PSEU</name>
<organism evidence="2 3">
    <name type="scientific">Longimycelium tulufanense</name>
    <dbReference type="NCBI Taxonomy" id="907463"/>
    <lineage>
        <taxon>Bacteria</taxon>
        <taxon>Bacillati</taxon>
        <taxon>Actinomycetota</taxon>
        <taxon>Actinomycetes</taxon>
        <taxon>Pseudonocardiales</taxon>
        <taxon>Pseudonocardiaceae</taxon>
        <taxon>Longimycelium</taxon>
    </lineage>
</organism>
<evidence type="ECO:0000313" key="3">
    <source>
        <dbReference type="Proteomes" id="UP000637578"/>
    </source>
</evidence>
<reference evidence="2" key="1">
    <citation type="journal article" date="2014" name="Int. J. Syst. Evol. Microbiol.">
        <title>Complete genome sequence of Corynebacterium casei LMG S-19264T (=DSM 44701T), isolated from a smear-ripened cheese.</title>
        <authorList>
            <consortium name="US DOE Joint Genome Institute (JGI-PGF)"/>
            <person name="Walter F."/>
            <person name="Albersmeier A."/>
            <person name="Kalinowski J."/>
            <person name="Ruckert C."/>
        </authorList>
    </citation>
    <scope>NUCLEOTIDE SEQUENCE</scope>
    <source>
        <strain evidence="2">CGMCC 4.5737</strain>
    </source>
</reference>
<accession>A0A8J3C6Y4</accession>
<dbReference type="Pfam" id="PF13560">
    <property type="entry name" value="HTH_31"/>
    <property type="match status" value="1"/>
</dbReference>
<dbReference type="InterPro" id="IPR010982">
    <property type="entry name" value="Lambda_DNA-bd_dom_sf"/>
</dbReference>
<dbReference type="Gene3D" id="1.10.260.40">
    <property type="entry name" value="lambda repressor-like DNA-binding domains"/>
    <property type="match status" value="1"/>
</dbReference>
<evidence type="ECO:0000313" key="2">
    <source>
        <dbReference type="EMBL" id="GGM45234.1"/>
    </source>
</evidence>
<dbReference type="Gene3D" id="3.30.450.180">
    <property type="match status" value="1"/>
</dbReference>
<dbReference type="GO" id="GO:0003677">
    <property type="term" value="F:DNA binding"/>
    <property type="evidence" value="ECO:0007669"/>
    <property type="project" value="InterPro"/>
</dbReference>
<evidence type="ECO:0000259" key="1">
    <source>
        <dbReference type="PROSITE" id="PS50943"/>
    </source>
</evidence>
<keyword evidence="3" id="KW-1185">Reference proteome</keyword>
<reference evidence="2" key="2">
    <citation type="submission" date="2020-09" db="EMBL/GenBank/DDBJ databases">
        <authorList>
            <person name="Sun Q."/>
            <person name="Zhou Y."/>
        </authorList>
    </citation>
    <scope>NUCLEOTIDE SEQUENCE</scope>
    <source>
        <strain evidence="2">CGMCC 4.5737</strain>
    </source>
</reference>
<dbReference type="AlphaFoldDB" id="A0A8J3C6Y4"/>
<dbReference type="SUPFAM" id="SSF47413">
    <property type="entry name" value="lambda repressor-like DNA-binding domains"/>
    <property type="match status" value="1"/>
</dbReference>
<proteinExistence type="predicted"/>
<dbReference type="EMBL" id="BMMK01000004">
    <property type="protein sequence ID" value="GGM45234.1"/>
    <property type="molecule type" value="Genomic_DNA"/>
</dbReference>
<dbReference type="PANTHER" id="PTHR35010">
    <property type="entry name" value="BLL4672 PROTEIN-RELATED"/>
    <property type="match status" value="1"/>
</dbReference>
<comment type="caution">
    <text evidence="2">The sequence shown here is derived from an EMBL/GenBank/DDBJ whole genome shotgun (WGS) entry which is preliminary data.</text>
</comment>
<protein>
    <recommendedName>
        <fullName evidence="1">HTH cro/C1-type domain-containing protein</fullName>
    </recommendedName>
</protein>
<dbReference type="Pfam" id="PF17765">
    <property type="entry name" value="MLTR_LBD"/>
    <property type="match status" value="1"/>
</dbReference>
<dbReference type="CDD" id="cd00093">
    <property type="entry name" value="HTH_XRE"/>
    <property type="match status" value="1"/>
</dbReference>
<sequence>MITVRRPTFSDFLRHLRTSGEAQEVLGQPPKPRPRLSRTQLASTAAISIGYLIKLEQGHAQNPAAEVVERLADALQATPLERAHLRDLAIYPQLPEPTPSPTRLTPADVDTELVDSHLPHLAGYVDECWNVIYANAEYSRIYRRIDAPDIGNVLLWFFQEPQARRIMVEWETEARLTVSWFRAHMARRRNPLFDETLHTLSRCPEFVTMWNRQEVSMGRHQRHMLVRDLDRGEVLTLRAEVYPTPDPTQALQLYVGLRVNG</sequence>
<feature type="domain" description="HTH cro/C1-type" evidence="1">
    <location>
        <begin position="36"/>
        <end position="82"/>
    </location>
</feature>
<dbReference type="PROSITE" id="PS50943">
    <property type="entry name" value="HTH_CROC1"/>
    <property type="match status" value="1"/>
</dbReference>
<gene>
    <name evidence="2" type="ORF">GCM10012275_15350</name>
</gene>